<dbReference type="GO" id="GO:0046872">
    <property type="term" value="F:metal ion binding"/>
    <property type="evidence" value="ECO:0007669"/>
    <property type="project" value="UniProtKB-KW"/>
</dbReference>
<name>A0A7C9VLC5_9BRAD</name>
<keyword evidence="6" id="KW-1003">Cell membrane</keyword>
<protein>
    <recommendedName>
        <fullName evidence="3">Mercuric transport protein MerT</fullName>
    </recommendedName>
    <alternativeName>
        <fullName evidence="13">Mercury ion transport protein</fullName>
    </alternativeName>
</protein>
<evidence type="ECO:0000256" key="2">
    <source>
        <dbReference type="ARBA" id="ARBA00008224"/>
    </source>
</evidence>
<dbReference type="EMBL" id="JAAMRR010000403">
    <property type="protein sequence ID" value="NGX95113.1"/>
    <property type="molecule type" value="Genomic_DNA"/>
</dbReference>
<evidence type="ECO:0000256" key="4">
    <source>
        <dbReference type="ARBA" id="ARBA00022448"/>
    </source>
</evidence>
<evidence type="ECO:0000256" key="11">
    <source>
        <dbReference type="ARBA" id="ARBA00022989"/>
    </source>
</evidence>
<comment type="similarity">
    <text evidence="2">Belongs to the MerT family.</text>
</comment>
<organism evidence="16 17">
    <name type="scientific">Candidatus Afipia apatlaquensis</name>
    <dbReference type="NCBI Taxonomy" id="2712852"/>
    <lineage>
        <taxon>Bacteria</taxon>
        <taxon>Pseudomonadati</taxon>
        <taxon>Pseudomonadota</taxon>
        <taxon>Alphaproteobacteria</taxon>
        <taxon>Hyphomicrobiales</taxon>
        <taxon>Nitrobacteraceae</taxon>
        <taxon>Afipia</taxon>
    </lineage>
</organism>
<evidence type="ECO:0000256" key="15">
    <source>
        <dbReference type="SAM" id="Phobius"/>
    </source>
</evidence>
<accession>A0A7C9VLC5</accession>
<dbReference type="GO" id="GO:0005886">
    <property type="term" value="C:plasma membrane"/>
    <property type="evidence" value="ECO:0007669"/>
    <property type="project" value="UniProtKB-SubCell"/>
</dbReference>
<evidence type="ECO:0000256" key="9">
    <source>
        <dbReference type="ARBA" id="ARBA00022723"/>
    </source>
</evidence>
<keyword evidence="7" id="KW-0997">Cell inner membrane</keyword>
<evidence type="ECO:0000313" key="17">
    <source>
        <dbReference type="Proteomes" id="UP000480266"/>
    </source>
</evidence>
<keyword evidence="4" id="KW-0813">Transport</keyword>
<keyword evidence="5" id="KW-0475">Mercuric resistance</keyword>
<comment type="subcellular location">
    <subcellularLocation>
        <location evidence="1">Cell inner membrane</location>
        <topology evidence="1">Multi-pass membrane protein</topology>
    </subcellularLocation>
</comment>
<gene>
    <name evidence="16" type="ORF">G4V63_07755</name>
</gene>
<proteinExistence type="inferred from homology"/>
<dbReference type="Gene3D" id="1.10.287.910">
    <property type="entry name" value="bacterial mercury transporter, merf"/>
    <property type="match status" value="1"/>
</dbReference>
<feature type="transmembrane region" description="Helical" evidence="15">
    <location>
        <begin position="25"/>
        <end position="55"/>
    </location>
</feature>
<evidence type="ECO:0000256" key="3">
    <source>
        <dbReference type="ARBA" id="ARBA00017053"/>
    </source>
</evidence>
<keyword evidence="12 15" id="KW-0472">Membrane</keyword>
<evidence type="ECO:0000256" key="5">
    <source>
        <dbReference type="ARBA" id="ARBA00022466"/>
    </source>
</evidence>
<dbReference type="AlphaFoldDB" id="A0A7C9VLC5"/>
<evidence type="ECO:0000256" key="13">
    <source>
        <dbReference type="ARBA" id="ARBA00030934"/>
    </source>
</evidence>
<dbReference type="InterPro" id="IPR003457">
    <property type="entry name" value="Transprt_MerT"/>
</dbReference>
<evidence type="ECO:0000313" key="16">
    <source>
        <dbReference type="EMBL" id="NGX95113.1"/>
    </source>
</evidence>
<reference evidence="16" key="1">
    <citation type="submission" date="2020-02" db="EMBL/GenBank/DDBJ databases">
        <title>Draft genome sequence of Candidatus Afipia apatlaquensis IBT-C3, a potential strain for decolorization of textile dyes.</title>
        <authorList>
            <person name="Sanchez-Reyes A."/>
            <person name="Breton-Deval L."/>
            <person name="Mangelson H."/>
            <person name="Sanchez-Flores A."/>
        </authorList>
    </citation>
    <scope>NUCLEOTIDE SEQUENCE [LARGE SCALE GENOMIC DNA]</scope>
    <source>
        <strain evidence="16">IBT-C3</strain>
    </source>
</reference>
<evidence type="ECO:0000256" key="14">
    <source>
        <dbReference type="ARBA" id="ARBA00045720"/>
    </source>
</evidence>
<evidence type="ECO:0000256" key="10">
    <source>
        <dbReference type="ARBA" id="ARBA00022914"/>
    </source>
</evidence>
<feature type="transmembrane region" description="Helical" evidence="15">
    <location>
        <begin position="113"/>
        <end position="132"/>
    </location>
</feature>
<keyword evidence="9" id="KW-0479">Metal-binding</keyword>
<dbReference type="Pfam" id="PF02411">
    <property type="entry name" value="MerT"/>
    <property type="match status" value="1"/>
</dbReference>
<comment type="caution">
    <text evidence="16">The sequence shown here is derived from an EMBL/GenBank/DDBJ whole genome shotgun (WGS) entry which is preliminary data.</text>
</comment>
<dbReference type="Proteomes" id="UP000480266">
    <property type="component" value="Unassembled WGS sequence"/>
</dbReference>
<evidence type="ECO:0000256" key="1">
    <source>
        <dbReference type="ARBA" id="ARBA00004429"/>
    </source>
</evidence>
<dbReference type="GO" id="GO:0015097">
    <property type="term" value="F:mercury ion transmembrane transporter activity"/>
    <property type="evidence" value="ECO:0007669"/>
    <property type="project" value="InterPro"/>
</dbReference>
<evidence type="ECO:0000256" key="6">
    <source>
        <dbReference type="ARBA" id="ARBA00022475"/>
    </source>
</evidence>
<evidence type="ECO:0000256" key="8">
    <source>
        <dbReference type="ARBA" id="ARBA00022692"/>
    </source>
</evidence>
<evidence type="ECO:0000256" key="7">
    <source>
        <dbReference type="ARBA" id="ARBA00022519"/>
    </source>
</evidence>
<keyword evidence="8 15" id="KW-0812">Transmembrane</keyword>
<feature type="transmembrane region" description="Helical" evidence="15">
    <location>
        <begin position="67"/>
        <end position="87"/>
    </location>
</feature>
<evidence type="ECO:0000256" key="12">
    <source>
        <dbReference type="ARBA" id="ARBA00023136"/>
    </source>
</evidence>
<keyword evidence="17" id="KW-1185">Reference proteome</keyword>
<sequence>MTMRDEATVLPSKATPTKQKRFDSVALLSVGGILAALGAATCCVVPFALFLAGVSGAWIGNLTALKAYQPLFIGLAVACLGGGYYAVYRKPKTADCVEGSYCASLSSRRTAKVGLWIATLLIIIAVGFPHIARLFLDT</sequence>
<keyword evidence="10" id="KW-0476">Mercury</keyword>
<comment type="function">
    <text evidence="14">Involved in mercury resistance. Probably transfers a mercuric ion from the periplasmic Hg(2+)-binding protein MerP to the cytoplasmic mercuric reductase MerA.</text>
</comment>
<keyword evidence="11 15" id="KW-1133">Transmembrane helix</keyword>